<evidence type="ECO:0000313" key="5">
    <source>
        <dbReference type="Proteomes" id="UP001597641"/>
    </source>
</evidence>
<accession>A0ABW6BU01</accession>
<evidence type="ECO:0000259" key="3">
    <source>
        <dbReference type="Pfam" id="PF17293"/>
    </source>
</evidence>
<evidence type="ECO:0000313" key="4">
    <source>
        <dbReference type="EMBL" id="MFD3000447.1"/>
    </source>
</evidence>
<dbReference type="RefSeq" id="WP_377483467.1">
    <property type="nucleotide sequence ID" value="NZ_JBHUOX010000005.1"/>
</dbReference>
<feature type="coiled-coil region" evidence="2">
    <location>
        <begin position="119"/>
        <end position="146"/>
    </location>
</feature>
<comment type="caution">
    <text evidence="4">The sequence shown here is derived from an EMBL/GenBank/DDBJ whole genome shotgun (WGS) entry which is preliminary data.</text>
</comment>
<proteinExistence type="predicted"/>
<dbReference type="SUPFAM" id="SSF56349">
    <property type="entry name" value="DNA breaking-rejoining enzymes"/>
    <property type="match status" value="1"/>
</dbReference>
<protein>
    <recommendedName>
        <fullName evidence="3">Arm DNA-binding domain-containing protein</fullName>
    </recommendedName>
</protein>
<keyword evidence="2" id="KW-0175">Coiled coil</keyword>
<evidence type="ECO:0000256" key="2">
    <source>
        <dbReference type="SAM" id="Coils"/>
    </source>
</evidence>
<dbReference type="InterPro" id="IPR035386">
    <property type="entry name" value="Arm-DNA-bind_5"/>
</dbReference>
<dbReference type="EMBL" id="JBHUOX010000005">
    <property type="protein sequence ID" value="MFD3000447.1"/>
    <property type="molecule type" value="Genomic_DNA"/>
</dbReference>
<evidence type="ECO:0000256" key="1">
    <source>
        <dbReference type="ARBA" id="ARBA00023172"/>
    </source>
</evidence>
<reference evidence="5" key="1">
    <citation type="journal article" date="2019" name="Int. J. Syst. Evol. Microbiol.">
        <title>The Global Catalogue of Microorganisms (GCM) 10K type strain sequencing project: providing services to taxonomists for standard genome sequencing and annotation.</title>
        <authorList>
            <consortium name="The Broad Institute Genomics Platform"/>
            <consortium name="The Broad Institute Genome Sequencing Center for Infectious Disease"/>
            <person name="Wu L."/>
            <person name="Ma J."/>
        </authorList>
    </citation>
    <scope>NUCLEOTIDE SEQUENCE [LARGE SCALE GENOMIC DNA]</scope>
    <source>
        <strain evidence="5">KCTC 23984</strain>
    </source>
</reference>
<dbReference type="InterPro" id="IPR013762">
    <property type="entry name" value="Integrase-like_cat_sf"/>
</dbReference>
<dbReference type="InterPro" id="IPR011010">
    <property type="entry name" value="DNA_brk_join_enz"/>
</dbReference>
<feature type="domain" description="Arm DNA-binding" evidence="3">
    <location>
        <begin position="9"/>
        <end position="80"/>
    </location>
</feature>
<keyword evidence="1" id="KW-0233">DNA recombination</keyword>
<dbReference type="Gene3D" id="1.10.443.10">
    <property type="entry name" value="Intergrase catalytic core"/>
    <property type="match status" value="1"/>
</dbReference>
<keyword evidence="5" id="KW-1185">Reference proteome</keyword>
<gene>
    <name evidence="4" type="ORF">ACFS7Z_08760</name>
</gene>
<dbReference type="Pfam" id="PF17293">
    <property type="entry name" value="Arm-DNA-bind_5"/>
    <property type="match status" value="1"/>
</dbReference>
<sequence>MYSTKAYLQKPDKQGVGRIYIRYTHDRKTNAISLDKKVEAFKFDSKNGLIYNKYPEAESLNSAIREAQQLIEKVAASLRTPEFALVKKGFLERSAELKAKKKQERYNRVIPDLYNHFEAEEIPQQIKEYQEKINELLVKQRELSAKGYKNESVEELEFRNYLAEYPDTFNSKSKSAKAHINVWIKVLLEFSEKTNTTLTYDIFDYKFYDSYAKYLMYDSEHKYFNNNFGNHVKRLKAFLQWLEDDKGVTVINKGYKKYKVLKEEIEIIYLTSEELELLWNHRSEVEAPFVKYIDLCVFGNLTGLRYSDIKRSYWKIENGFLQGKTKKTKGNYQIPLKLDSRIEEILKKYNYSLNLVSSVKFNKYIKTICGELFKKNEINQIPIPICRYKLKDEFITYHLKHELIASHSSRRGFCTRLWQDSWSERDILLMLGSKSNDVLRKYVRNSTEDLLRKVNEKLKQTIVSNVEE</sequence>
<name>A0ABW6BU01_9BACT</name>
<organism evidence="4 5">
    <name type="scientific">Pontibacter toksunensis</name>
    <dbReference type="NCBI Taxonomy" id="1332631"/>
    <lineage>
        <taxon>Bacteria</taxon>
        <taxon>Pseudomonadati</taxon>
        <taxon>Bacteroidota</taxon>
        <taxon>Cytophagia</taxon>
        <taxon>Cytophagales</taxon>
        <taxon>Hymenobacteraceae</taxon>
        <taxon>Pontibacter</taxon>
    </lineage>
</organism>
<dbReference type="Proteomes" id="UP001597641">
    <property type="component" value="Unassembled WGS sequence"/>
</dbReference>